<evidence type="ECO:0000256" key="9">
    <source>
        <dbReference type="ARBA" id="ARBA00023125"/>
    </source>
</evidence>
<comment type="subunit">
    <text evidence="13">Homodimer which binds Holliday junction (HJ) DNA. The HJ becomes 2-fold symmetrical on binding to RuvC with unstacked arms; it has a different conformation from HJ DNA in complex with RuvA. In the full resolvosome a probable DNA-RuvA(4)-RuvB(12)-RuvC(2) complex forms which resolves the HJ.</text>
</comment>
<feature type="binding site" evidence="13">
    <location>
        <position position="139"/>
    </location>
    <ligand>
        <name>Mg(2+)</name>
        <dbReference type="ChEBI" id="CHEBI:18420"/>
        <label>1</label>
    </ligand>
</feature>
<comment type="function">
    <text evidence="13">The RuvA-RuvB-RuvC complex processes Holliday junction (HJ) DNA during genetic recombination and DNA repair. Endonuclease that resolves HJ intermediates. Cleaves cruciform DNA by making single-stranded nicks across the HJ at symmetrical positions within the homologous arms, yielding a 5'-phosphate and a 3'-hydroxyl group; requires a central core of homology in the junction. The consensus cleavage sequence is 5'-(A/T)TT(C/G)-3'. Cleavage occurs on the 3'-side of the TT dinucleotide at the point of strand exchange. HJ branch migration catalyzed by RuvA-RuvB allows RuvC to scan DNA until it finds its consensus sequence, where it cleaves and resolves the cruciform DNA.</text>
</comment>
<dbReference type="GO" id="GO:0048476">
    <property type="term" value="C:Holliday junction resolvase complex"/>
    <property type="evidence" value="ECO:0007669"/>
    <property type="project" value="UniProtKB-UniRule"/>
</dbReference>
<protein>
    <recommendedName>
        <fullName evidence="13 14">Crossover junction endodeoxyribonuclease RuvC</fullName>
        <ecNumber evidence="13 14">3.1.21.10</ecNumber>
    </recommendedName>
    <alternativeName>
        <fullName evidence="13">Holliday junction nuclease RuvC</fullName>
    </alternativeName>
    <alternativeName>
        <fullName evidence="13">Holliday junction resolvase RuvC</fullName>
    </alternativeName>
</protein>
<comment type="subcellular location">
    <subcellularLocation>
        <location evidence="13">Cytoplasm</location>
    </subcellularLocation>
</comment>
<keyword evidence="2 13" id="KW-0963">Cytoplasm</keyword>
<comment type="caution">
    <text evidence="15">The sequence shown here is derived from an EMBL/GenBank/DDBJ whole genome shotgun (WGS) entry which is preliminary data.</text>
</comment>
<dbReference type="InterPro" id="IPR002176">
    <property type="entry name" value="X-over_junc_endoDNase_RuvC"/>
</dbReference>
<evidence type="ECO:0000313" key="15">
    <source>
        <dbReference type="EMBL" id="RIY31956.1"/>
    </source>
</evidence>
<dbReference type="PANTHER" id="PTHR30194">
    <property type="entry name" value="CROSSOVER JUNCTION ENDODEOXYRIBONUCLEASE RUVC"/>
    <property type="match status" value="1"/>
</dbReference>
<dbReference type="PANTHER" id="PTHR30194:SF3">
    <property type="entry name" value="CROSSOVER JUNCTION ENDODEOXYRIBONUCLEASE RUVC"/>
    <property type="match status" value="1"/>
</dbReference>
<feature type="binding site" evidence="13">
    <location>
        <position position="8"/>
    </location>
    <ligand>
        <name>Mg(2+)</name>
        <dbReference type="ChEBI" id="CHEBI:18420"/>
        <label>1</label>
    </ligand>
</feature>
<evidence type="ECO:0000256" key="1">
    <source>
        <dbReference type="ARBA" id="ARBA00009518"/>
    </source>
</evidence>
<gene>
    <name evidence="13" type="primary">ruvC</name>
    <name evidence="15" type="ORF">CKF54_05815</name>
</gene>
<dbReference type="InterPro" id="IPR012337">
    <property type="entry name" value="RNaseH-like_sf"/>
</dbReference>
<comment type="cofactor">
    <cofactor evidence="13">
        <name>Mg(2+)</name>
        <dbReference type="ChEBI" id="CHEBI:18420"/>
    </cofactor>
    <text evidence="13">Binds 2 Mg(2+) ion per subunit.</text>
</comment>
<evidence type="ECO:0000256" key="11">
    <source>
        <dbReference type="ARBA" id="ARBA00023204"/>
    </source>
</evidence>
<dbReference type="RefSeq" id="WP_119525425.1">
    <property type="nucleotide sequence ID" value="NZ_NRHC01000073.1"/>
</dbReference>
<evidence type="ECO:0000256" key="14">
    <source>
        <dbReference type="NCBIfam" id="TIGR00228"/>
    </source>
</evidence>
<feature type="binding site" evidence="13">
    <location>
        <position position="67"/>
    </location>
    <ligand>
        <name>Mg(2+)</name>
        <dbReference type="ChEBI" id="CHEBI:18420"/>
        <label>2</label>
    </ligand>
</feature>
<keyword evidence="5 13" id="KW-0255">Endonuclease</keyword>
<dbReference type="HAMAP" id="MF_00034">
    <property type="entry name" value="RuvC"/>
    <property type="match status" value="1"/>
</dbReference>
<dbReference type="OrthoDB" id="9805499at2"/>
<evidence type="ECO:0000313" key="16">
    <source>
        <dbReference type="Proteomes" id="UP000265691"/>
    </source>
</evidence>
<dbReference type="EC" id="3.1.21.10" evidence="13 14"/>
<dbReference type="GO" id="GO:0006281">
    <property type="term" value="P:DNA repair"/>
    <property type="evidence" value="ECO:0007669"/>
    <property type="project" value="UniProtKB-UniRule"/>
</dbReference>
<proteinExistence type="inferred from homology"/>
<dbReference type="EMBL" id="NRHC01000073">
    <property type="protein sequence ID" value="RIY31956.1"/>
    <property type="molecule type" value="Genomic_DNA"/>
</dbReference>
<evidence type="ECO:0000256" key="10">
    <source>
        <dbReference type="ARBA" id="ARBA00023172"/>
    </source>
</evidence>
<feature type="active site" evidence="13">
    <location>
        <position position="67"/>
    </location>
</feature>
<keyword evidence="10 13" id="KW-0233">DNA recombination</keyword>
<evidence type="ECO:0000256" key="4">
    <source>
        <dbReference type="ARBA" id="ARBA00022723"/>
    </source>
</evidence>
<dbReference type="PRINTS" id="PR00696">
    <property type="entry name" value="RSOLVASERUVC"/>
</dbReference>
<dbReference type="InterPro" id="IPR020563">
    <property type="entry name" value="X-over_junc_endoDNase_Mg_BS"/>
</dbReference>
<feature type="active site" evidence="13">
    <location>
        <position position="8"/>
    </location>
</feature>
<dbReference type="PROSITE" id="PS01321">
    <property type="entry name" value="RUVC"/>
    <property type="match status" value="1"/>
</dbReference>
<name>A0A3A1Y3X7_9GAMM</name>
<dbReference type="GO" id="GO:0000287">
    <property type="term" value="F:magnesium ion binding"/>
    <property type="evidence" value="ECO:0007669"/>
    <property type="project" value="UniProtKB-UniRule"/>
</dbReference>
<dbReference type="GO" id="GO:0003677">
    <property type="term" value="F:DNA binding"/>
    <property type="evidence" value="ECO:0007669"/>
    <property type="project" value="UniProtKB-KW"/>
</dbReference>
<keyword evidence="7 13" id="KW-0378">Hydrolase</keyword>
<dbReference type="NCBIfam" id="TIGR00228">
    <property type="entry name" value="ruvC"/>
    <property type="match status" value="1"/>
</dbReference>
<evidence type="ECO:0000256" key="8">
    <source>
        <dbReference type="ARBA" id="ARBA00022842"/>
    </source>
</evidence>
<evidence type="ECO:0000256" key="6">
    <source>
        <dbReference type="ARBA" id="ARBA00022763"/>
    </source>
</evidence>
<dbReference type="GO" id="GO:0006310">
    <property type="term" value="P:DNA recombination"/>
    <property type="evidence" value="ECO:0007669"/>
    <property type="project" value="UniProtKB-UniRule"/>
</dbReference>
<keyword evidence="9 13" id="KW-0238">DNA-binding</keyword>
<keyword evidence="6 13" id="KW-0227">DNA damage</keyword>
<dbReference type="SUPFAM" id="SSF53098">
    <property type="entry name" value="Ribonuclease H-like"/>
    <property type="match status" value="1"/>
</dbReference>
<evidence type="ECO:0000256" key="3">
    <source>
        <dbReference type="ARBA" id="ARBA00022722"/>
    </source>
</evidence>
<evidence type="ECO:0000256" key="13">
    <source>
        <dbReference type="HAMAP-Rule" id="MF_00034"/>
    </source>
</evidence>
<comment type="similarity">
    <text evidence="1 13">Belongs to the RuvC family.</text>
</comment>
<accession>A0A3A1Y3X7</accession>
<evidence type="ECO:0000256" key="2">
    <source>
        <dbReference type="ARBA" id="ARBA00022490"/>
    </source>
</evidence>
<keyword evidence="16" id="KW-1185">Reference proteome</keyword>
<keyword evidence="3 13" id="KW-0540">Nuclease</keyword>
<dbReference type="GO" id="GO:0005737">
    <property type="term" value="C:cytoplasm"/>
    <property type="evidence" value="ECO:0007669"/>
    <property type="project" value="UniProtKB-SubCell"/>
</dbReference>
<dbReference type="Pfam" id="PF02075">
    <property type="entry name" value="RuvC"/>
    <property type="match status" value="1"/>
</dbReference>
<keyword evidence="4 13" id="KW-0479">Metal-binding</keyword>
<evidence type="ECO:0000256" key="12">
    <source>
        <dbReference type="ARBA" id="ARBA00029354"/>
    </source>
</evidence>
<dbReference type="FunFam" id="3.30.420.10:FF:000002">
    <property type="entry name" value="Crossover junction endodeoxyribonuclease RuvC"/>
    <property type="match status" value="1"/>
</dbReference>
<evidence type="ECO:0000256" key="5">
    <source>
        <dbReference type="ARBA" id="ARBA00022759"/>
    </source>
</evidence>
<keyword evidence="11 13" id="KW-0234">DNA repair</keyword>
<dbReference type="CDD" id="cd16962">
    <property type="entry name" value="RuvC"/>
    <property type="match status" value="1"/>
</dbReference>
<keyword evidence="8 13" id="KW-0460">Magnesium</keyword>
<reference evidence="15 16" key="1">
    <citation type="submission" date="2017-08" db="EMBL/GenBank/DDBJ databases">
        <title>Reclassification of Bisgaard taxon 37 and 44.</title>
        <authorList>
            <person name="Christensen H."/>
        </authorList>
    </citation>
    <scope>NUCLEOTIDE SEQUENCE [LARGE SCALE GENOMIC DNA]</scope>
    <source>
        <strain evidence="15 16">B96_3</strain>
    </source>
</reference>
<comment type="catalytic activity">
    <reaction evidence="12 13">
        <text>Endonucleolytic cleavage at a junction such as a reciprocal single-stranded crossover between two homologous DNA duplexes (Holliday junction).</text>
        <dbReference type="EC" id="3.1.21.10"/>
    </reaction>
</comment>
<dbReference type="Gene3D" id="3.30.420.10">
    <property type="entry name" value="Ribonuclease H-like superfamily/Ribonuclease H"/>
    <property type="match status" value="1"/>
</dbReference>
<dbReference type="Proteomes" id="UP000265691">
    <property type="component" value="Unassembled WGS sequence"/>
</dbReference>
<sequence length="234" mass="25777">MTIILGLDPGSRHTGYGIIAKKGSRLEYITSGVISVKGSEINSRLPLIYLQLQEIIATYQPQHMVVEQVFIAENPQAAIKLGMARGIAILAGSLGKAEIFELSARQAKKFVTGIGNAKKEQVNNMVCRLLNLTEKPKLDASDALALAISHAHTLNARRLVQKQQDQLQIFDKRTQKGLANTSANLAQLADHRPNSADFTNIKINAGRFKVKSGKATNRSKLEERIKQLLETRKK</sequence>
<dbReference type="AlphaFoldDB" id="A0A3A1Y3X7"/>
<evidence type="ECO:0000256" key="7">
    <source>
        <dbReference type="ARBA" id="ARBA00022801"/>
    </source>
</evidence>
<dbReference type="InterPro" id="IPR036397">
    <property type="entry name" value="RNaseH_sf"/>
</dbReference>
<dbReference type="GO" id="GO:0008821">
    <property type="term" value="F:crossover junction DNA endonuclease activity"/>
    <property type="evidence" value="ECO:0007669"/>
    <property type="project" value="UniProtKB-UniRule"/>
</dbReference>
<feature type="active site" evidence="13">
    <location>
        <position position="139"/>
    </location>
</feature>
<organism evidence="15 16">
    <name type="scientific">Psittacicella hinzii</name>
    <dbReference type="NCBI Taxonomy" id="2028575"/>
    <lineage>
        <taxon>Bacteria</taxon>
        <taxon>Pseudomonadati</taxon>
        <taxon>Pseudomonadota</taxon>
        <taxon>Gammaproteobacteria</taxon>
        <taxon>Pasteurellales</taxon>
        <taxon>Psittacicellaceae</taxon>
        <taxon>Psittacicella</taxon>
    </lineage>
</organism>